<dbReference type="EMBL" id="LKCM01000245">
    <property type="protein sequence ID" value="KPQ42277.1"/>
    <property type="molecule type" value="Genomic_DNA"/>
</dbReference>
<organism evidence="2 3">
    <name type="scientific">Candidatus Methanoperedens nitratireducens</name>
    <dbReference type="NCBI Taxonomy" id="1392998"/>
    <lineage>
        <taxon>Archaea</taxon>
        <taxon>Methanobacteriati</taxon>
        <taxon>Methanobacteriota</taxon>
        <taxon>Stenosarchaea group</taxon>
        <taxon>Methanomicrobia</taxon>
        <taxon>Methanosarcinales</taxon>
        <taxon>ANME-2 cluster</taxon>
        <taxon>Candidatus Methanoperedentaceae</taxon>
        <taxon>Candidatus Methanoperedens</taxon>
    </lineage>
</organism>
<name>A0A0P8CHQ6_9EURY</name>
<evidence type="ECO:0000313" key="2">
    <source>
        <dbReference type="EMBL" id="KPQ42277.1"/>
    </source>
</evidence>
<dbReference type="AlphaFoldDB" id="A0A0P8CHQ6"/>
<dbReference type="SUPFAM" id="SSF88723">
    <property type="entry name" value="PIN domain-like"/>
    <property type="match status" value="1"/>
</dbReference>
<dbReference type="InterPro" id="IPR002716">
    <property type="entry name" value="PIN_dom"/>
</dbReference>
<feature type="domain" description="PIN" evidence="1">
    <location>
        <begin position="8"/>
        <end position="127"/>
    </location>
</feature>
<dbReference type="Pfam" id="PF01850">
    <property type="entry name" value="PIN"/>
    <property type="match status" value="1"/>
</dbReference>
<accession>A0A0P8CHQ6</accession>
<dbReference type="CDD" id="cd09874">
    <property type="entry name" value="PIN_MT3492-like"/>
    <property type="match status" value="1"/>
</dbReference>
<gene>
    <name evidence="2" type="ORF">MPEBLZ_03161</name>
</gene>
<dbReference type="Proteomes" id="UP000050360">
    <property type="component" value="Unassembled WGS sequence"/>
</dbReference>
<dbReference type="Gene3D" id="3.40.50.1010">
    <property type="entry name" value="5'-nuclease"/>
    <property type="match status" value="1"/>
</dbReference>
<sequence>MKYKRIGLDTNVLIYYIEEHPFYLRKIEPLIDRIAEGKATGITSYVTLLELLVKPLREKRFDLVEQYKTILQAQLDMVAIDEPVSIKAAQLRAKYGIKTPDAIQLASVITKKGDVFVTNDERLGDVKEIEVLTLREIPD</sequence>
<comment type="caution">
    <text evidence="2">The sequence shown here is derived from an EMBL/GenBank/DDBJ whole genome shotgun (WGS) entry which is preliminary data.</text>
</comment>
<protein>
    <submittedName>
        <fullName evidence="2">PIN domain protein</fullName>
    </submittedName>
</protein>
<evidence type="ECO:0000259" key="1">
    <source>
        <dbReference type="Pfam" id="PF01850"/>
    </source>
</evidence>
<reference evidence="2 3" key="1">
    <citation type="submission" date="2015-09" db="EMBL/GenBank/DDBJ databases">
        <title>A metagenomics-based metabolic model of nitrate-dependent anaerobic oxidation of methane by Methanoperedens-like archaea.</title>
        <authorList>
            <person name="Arshad A."/>
            <person name="Speth D.R."/>
            <person name="De Graaf R.M."/>
            <person name="Op Den Camp H.J."/>
            <person name="Jetten M.S."/>
            <person name="Welte C.U."/>
        </authorList>
    </citation>
    <scope>NUCLEOTIDE SEQUENCE [LARGE SCALE GENOMIC DNA]</scope>
</reference>
<proteinExistence type="predicted"/>
<dbReference type="InterPro" id="IPR029060">
    <property type="entry name" value="PIN-like_dom_sf"/>
</dbReference>
<evidence type="ECO:0000313" key="3">
    <source>
        <dbReference type="Proteomes" id="UP000050360"/>
    </source>
</evidence>